<dbReference type="GO" id="GO:0016020">
    <property type="term" value="C:membrane"/>
    <property type="evidence" value="ECO:0007669"/>
    <property type="project" value="InterPro"/>
</dbReference>
<accession>A0A1I3XAQ9</accession>
<keyword evidence="1" id="KW-0807">Transducer</keyword>
<keyword evidence="4" id="KW-1185">Reference proteome</keyword>
<dbReference type="GO" id="GO:0006935">
    <property type="term" value="P:chemotaxis"/>
    <property type="evidence" value="ECO:0007669"/>
    <property type="project" value="InterPro"/>
</dbReference>
<feature type="domain" description="Methyl-accepting transducer" evidence="2">
    <location>
        <begin position="35"/>
        <end position="288"/>
    </location>
</feature>
<reference evidence="3 4" key="1">
    <citation type="submission" date="2016-10" db="EMBL/GenBank/DDBJ databases">
        <authorList>
            <person name="de Groot N.N."/>
        </authorList>
    </citation>
    <scope>NUCLEOTIDE SEQUENCE [LARGE SCALE GENOMIC DNA]</scope>
    <source>
        <strain evidence="3 4">DSM 19981</strain>
    </source>
</reference>
<gene>
    <name evidence="3" type="ORF">SAMN02745775_101116</name>
</gene>
<dbReference type="EMBL" id="FOSQ01000001">
    <property type="protein sequence ID" value="SFK16399.1"/>
    <property type="molecule type" value="Genomic_DNA"/>
</dbReference>
<dbReference type="STRING" id="1123062.SAMN02745775_101116"/>
<evidence type="ECO:0000259" key="2">
    <source>
        <dbReference type="PROSITE" id="PS50111"/>
    </source>
</evidence>
<dbReference type="SUPFAM" id="SSF58104">
    <property type="entry name" value="Methyl-accepting chemotaxis protein (MCP) signaling domain"/>
    <property type="match status" value="1"/>
</dbReference>
<proteinExistence type="predicted"/>
<dbReference type="PRINTS" id="PR00260">
    <property type="entry name" value="CHEMTRNSDUCR"/>
</dbReference>
<dbReference type="AlphaFoldDB" id="A0A1I3XAQ9"/>
<organism evidence="3 4">
    <name type="scientific">Falsiroseomonas stagni DSM 19981</name>
    <dbReference type="NCBI Taxonomy" id="1123062"/>
    <lineage>
        <taxon>Bacteria</taxon>
        <taxon>Pseudomonadati</taxon>
        <taxon>Pseudomonadota</taxon>
        <taxon>Alphaproteobacteria</taxon>
        <taxon>Acetobacterales</taxon>
        <taxon>Roseomonadaceae</taxon>
        <taxon>Falsiroseomonas</taxon>
    </lineage>
</organism>
<dbReference type="InterPro" id="IPR004090">
    <property type="entry name" value="Chemotax_Me-accpt_rcpt"/>
</dbReference>
<dbReference type="OrthoDB" id="5292315at2"/>
<dbReference type="RefSeq" id="WP_092953940.1">
    <property type="nucleotide sequence ID" value="NZ_FOSQ01000001.1"/>
</dbReference>
<evidence type="ECO:0000256" key="1">
    <source>
        <dbReference type="PROSITE-ProRule" id="PRU00284"/>
    </source>
</evidence>
<sequence>MPPYDPPNPPEPTPAARSGAAEALLAQWVELGEIERRAFIAMTEEVTASSRLIEDSTVMLSARFRQLAEAAEAQTARVERVASIARMIEVEGRPMPLAEATAFVEAMLGRAVSGLLDAAAQAARMMKALDEVTREVRGVEQCVTRIEAINRQAQFVAINATIEAHRAEGAGGTFKVIAHELKELAKETNATSRLVHERITAAGRGVSAARLDLARIAGGENAEVGNGQARLAAVMAGMVEQNRALSETLSEARDAAAGIDSIVDSLVTGTQFQDRTTQHLTHVVEAMGAIGEAAGALQADTMRALPGLAPHVRADGPLLRRMLDQQSLSSVRQRFLNRLLHDEGGPLVDEAEGAGDIELF</sequence>
<protein>
    <submittedName>
        <fullName evidence="3">Methyl-accepting chemotaxis protein</fullName>
    </submittedName>
</protein>
<name>A0A1I3XAQ9_9PROT</name>
<evidence type="ECO:0000313" key="4">
    <source>
        <dbReference type="Proteomes" id="UP000199473"/>
    </source>
</evidence>
<dbReference type="Gene3D" id="1.10.287.950">
    <property type="entry name" value="Methyl-accepting chemotaxis protein"/>
    <property type="match status" value="1"/>
</dbReference>
<dbReference type="PROSITE" id="PS50111">
    <property type="entry name" value="CHEMOTAXIS_TRANSDUC_2"/>
    <property type="match status" value="1"/>
</dbReference>
<dbReference type="Proteomes" id="UP000199473">
    <property type="component" value="Unassembled WGS sequence"/>
</dbReference>
<evidence type="ECO:0000313" key="3">
    <source>
        <dbReference type="EMBL" id="SFK16399.1"/>
    </source>
</evidence>
<dbReference type="GO" id="GO:0007165">
    <property type="term" value="P:signal transduction"/>
    <property type="evidence" value="ECO:0007669"/>
    <property type="project" value="UniProtKB-KW"/>
</dbReference>
<dbReference type="Pfam" id="PF00015">
    <property type="entry name" value="MCPsignal"/>
    <property type="match status" value="1"/>
</dbReference>
<dbReference type="InterPro" id="IPR004089">
    <property type="entry name" value="MCPsignal_dom"/>
</dbReference>
<dbReference type="GO" id="GO:0004888">
    <property type="term" value="F:transmembrane signaling receptor activity"/>
    <property type="evidence" value="ECO:0007669"/>
    <property type="project" value="InterPro"/>
</dbReference>